<evidence type="ECO:0000256" key="6">
    <source>
        <dbReference type="HAMAP-Rule" id="MF_03218"/>
    </source>
</evidence>
<dbReference type="NCBIfam" id="TIGR00449">
    <property type="entry name" value="tgt_general"/>
    <property type="match status" value="1"/>
</dbReference>
<feature type="binding site" evidence="6">
    <location>
        <position position="330"/>
    </location>
    <ligand>
        <name>Zn(2+)</name>
        <dbReference type="ChEBI" id="CHEBI:29105"/>
    </ligand>
</feature>
<evidence type="ECO:0000256" key="4">
    <source>
        <dbReference type="ARBA" id="ARBA00022723"/>
    </source>
</evidence>
<dbReference type="WBParaSite" id="SSLN_0000588301-mRNA-1">
    <property type="protein sequence ID" value="SSLN_0000588301-mRNA-1"/>
    <property type="gene ID" value="SSLN_0000588301"/>
</dbReference>
<dbReference type="InterPro" id="IPR004803">
    <property type="entry name" value="TGT"/>
</dbReference>
<feature type="region of interest" description="RNA binding; important for wobble base 34 recognition" evidence="6">
    <location>
        <begin position="269"/>
        <end position="273"/>
    </location>
</feature>
<dbReference type="EC" id="2.4.2.64" evidence="6"/>
<feature type="binding site" evidence="6">
    <location>
        <begin position="87"/>
        <end position="91"/>
    </location>
    <ligand>
        <name>substrate</name>
    </ligand>
</feature>
<dbReference type="InterPro" id="IPR036511">
    <property type="entry name" value="TGT-like_sf"/>
</dbReference>
<feature type="domain" description="tRNA-guanine(15) transglycosylase-like" evidence="7">
    <location>
        <begin position="16"/>
        <end position="360"/>
    </location>
</feature>
<keyword evidence="6" id="KW-0963">Cytoplasm</keyword>
<comment type="subunit">
    <text evidence="6">Heterodimer of a catalytic subunit and an accessory subunit.</text>
</comment>
<evidence type="ECO:0000313" key="8">
    <source>
        <dbReference type="WBParaSite" id="SSLN_0000588301-mRNA-1"/>
    </source>
</evidence>
<dbReference type="GO" id="GO:0008479">
    <property type="term" value="F:tRNA-guanosine(34) queuine transglycosylase activity"/>
    <property type="evidence" value="ECO:0007669"/>
    <property type="project" value="UniProtKB-UniRule"/>
</dbReference>
<feature type="binding site" evidence="6">
    <location>
        <position position="214"/>
    </location>
    <ligand>
        <name>substrate</name>
    </ligand>
</feature>
<feature type="binding site" evidence="6">
    <location>
        <position position="186"/>
    </location>
    <ligand>
        <name>substrate</name>
    </ligand>
</feature>
<keyword evidence="2 6" id="KW-0808">Transferase</keyword>
<name>A0A183SNA2_SCHSO</name>
<comment type="function">
    <text evidence="6">Catalytic subunit of the queuine tRNA-ribosyltransferase (TGT) that catalyzes the base-exchange of a guanine (G) residue with queuine (Q) at position 34 (anticodon wobble position) in tRNAs with GU(N) anticodons (tRNA-Asp, -Asn, -His and -Tyr), resulting in the hypermodified nucleoside queuosine (7-(((4,5-cis-dihydroxy-2-cyclopenten-1-yl)amino)methyl)-7-deazaguanosine). Catalysis occurs through a double-displacement mechanism. The nucleophile active site attacks the C1' of nucleotide 34 to detach the guanine base from the RNA, forming a covalent enzyme-RNA intermediate. The proton acceptor active site deprotonates the incoming queuine, allowing a nucleophilic attack on the C1' of the ribose to form the product.</text>
</comment>
<keyword evidence="5 6" id="KW-0862">Zinc</keyword>
<comment type="similarity">
    <text evidence="6">Belongs to the queuine tRNA-ribosyltransferase family.</text>
</comment>
<organism evidence="8">
    <name type="scientific">Schistocephalus solidus</name>
    <name type="common">Tapeworm</name>
    <dbReference type="NCBI Taxonomy" id="70667"/>
    <lineage>
        <taxon>Eukaryota</taxon>
        <taxon>Metazoa</taxon>
        <taxon>Spiralia</taxon>
        <taxon>Lophotrochozoa</taxon>
        <taxon>Platyhelminthes</taxon>
        <taxon>Cestoda</taxon>
        <taxon>Eucestoda</taxon>
        <taxon>Diphyllobothriidea</taxon>
        <taxon>Diphyllobothriidae</taxon>
        <taxon>Schistocephalus</taxon>
    </lineage>
</organism>
<dbReference type="GO" id="GO:0046872">
    <property type="term" value="F:metal ion binding"/>
    <property type="evidence" value="ECO:0007669"/>
    <property type="project" value="UniProtKB-KW"/>
</dbReference>
<protein>
    <recommendedName>
        <fullName evidence="6">Queuine tRNA-ribosyltransferase catalytic subunit 1</fullName>
        <ecNumber evidence="6">2.4.2.64</ecNumber>
    </recommendedName>
    <alternativeName>
        <fullName evidence="6">Guanine insertion enzyme</fullName>
    </alternativeName>
    <alternativeName>
        <fullName evidence="6">tRNA-guanine transglycosylase</fullName>
    </alternativeName>
</protein>
<comment type="catalytic activity">
    <reaction evidence="6">
        <text>guanosine(34) in tRNA + queuine = queuosine(34) in tRNA + guanine</text>
        <dbReference type="Rhea" id="RHEA:16633"/>
        <dbReference type="Rhea" id="RHEA-COMP:10341"/>
        <dbReference type="Rhea" id="RHEA-COMP:18571"/>
        <dbReference type="ChEBI" id="CHEBI:16235"/>
        <dbReference type="ChEBI" id="CHEBI:17433"/>
        <dbReference type="ChEBI" id="CHEBI:74269"/>
        <dbReference type="ChEBI" id="CHEBI:194431"/>
        <dbReference type="EC" id="2.4.2.64"/>
    </reaction>
</comment>
<dbReference type="GO" id="GO:0006400">
    <property type="term" value="P:tRNA modification"/>
    <property type="evidence" value="ECO:0007669"/>
    <property type="project" value="InterPro"/>
</dbReference>
<evidence type="ECO:0000256" key="1">
    <source>
        <dbReference type="ARBA" id="ARBA00022676"/>
    </source>
</evidence>
<dbReference type="PANTHER" id="PTHR43530">
    <property type="entry name" value="QUEUINE TRNA-RIBOSYLTRANSFERASE CATALYTIC SUBUNIT 1"/>
    <property type="match status" value="1"/>
</dbReference>
<dbReference type="InterPro" id="IPR002616">
    <property type="entry name" value="tRNA_ribo_trans-like"/>
</dbReference>
<feature type="binding site" evidence="6">
    <location>
        <position position="142"/>
    </location>
    <ligand>
        <name>substrate</name>
    </ligand>
</feature>
<dbReference type="NCBIfam" id="TIGR00430">
    <property type="entry name" value="Q_tRNA_tgt"/>
    <property type="match status" value="1"/>
</dbReference>
<dbReference type="HAMAP" id="MF_00168">
    <property type="entry name" value="Q_tRNA_Tgt"/>
    <property type="match status" value="1"/>
</dbReference>
<comment type="cofactor">
    <cofactor evidence="6">
        <name>Zn(2+)</name>
        <dbReference type="ChEBI" id="CHEBI:29105"/>
    </cofactor>
</comment>
<feature type="active site" description="Nucleophile" evidence="6">
    <location>
        <position position="264"/>
    </location>
</feature>
<dbReference type="AlphaFoldDB" id="A0A183SNA2"/>
<evidence type="ECO:0000256" key="3">
    <source>
        <dbReference type="ARBA" id="ARBA00022694"/>
    </source>
</evidence>
<proteinExistence type="inferred from homology"/>
<keyword evidence="4 6" id="KW-0479">Metal-binding</keyword>
<evidence type="ECO:0000256" key="5">
    <source>
        <dbReference type="ARBA" id="ARBA00022833"/>
    </source>
</evidence>
<feature type="region of interest" description="RNA binding" evidence="6">
    <location>
        <begin position="245"/>
        <end position="251"/>
    </location>
</feature>
<reference evidence="8" key="1">
    <citation type="submission" date="2016-06" db="UniProtKB">
        <authorList>
            <consortium name="WormBaseParasite"/>
        </authorList>
    </citation>
    <scope>IDENTIFICATION</scope>
</reference>
<dbReference type="PANTHER" id="PTHR43530:SF1">
    <property type="entry name" value="QUEUINE TRNA-RIBOSYLTRANSFERASE CATALYTIC SUBUNIT 1"/>
    <property type="match status" value="1"/>
</dbReference>
<dbReference type="Gene3D" id="3.20.20.105">
    <property type="entry name" value="Queuine tRNA-ribosyltransferase-like"/>
    <property type="match status" value="1"/>
</dbReference>
<dbReference type="Pfam" id="PF01702">
    <property type="entry name" value="TGT"/>
    <property type="match status" value="1"/>
</dbReference>
<dbReference type="GO" id="GO:0005829">
    <property type="term" value="C:cytosol"/>
    <property type="evidence" value="ECO:0007669"/>
    <property type="project" value="TreeGrafter"/>
</dbReference>
<keyword evidence="3 6" id="KW-0819">tRNA processing</keyword>
<accession>A0A183SNA2</accession>
<feature type="active site" description="Proton acceptor" evidence="6">
    <location>
        <position position="87"/>
    </location>
</feature>
<evidence type="ECO:0000259" key="7">
    <source>
        <dbReference type="Pfam" id="PF01702"/>
    </source>
</evidence>
<dbReference type="SUPFAM" id="SSF51713">
    <property type="entry name" value="tRNA-guanine transglycosylase"/>
    <property type="match status" value="1"/>
</dbReference>
<feature type="binding site" evidence="6">
    <location>
        <position position="304"/>
    </location>
    <ligand>
        <name>Zn(2+)</name>
        <dbReference type="ChEBI" id="CHEBI:29105"/>
    </ligand>
</feature>
<sequence length="400" mass="44530">LMVSLARHCRIFFPDHCPNGPVETPVYMPVGTQGTIKGVTVAQLEAMDYRILLGNAYHLGHRPGPEILTRAGGLHTFMSWPRGILTDSGGFQMVSLSKLSSTEEHGTRFCSPHDGSQMLLTPEESVGRIQASIGSDIVMQLDHVLHVTTTGEAISDATRRSVRWLDRCIKAHEQQLSKQNLFAITQGALDAELRKECIGEMIKRKDQVCFAIGGLSGGEAKSDFCRIVDLSTRLLPRDRPRYLMGVGFPVDMVVCTALGCDMFDCVFPTRTARFGQALVRWGQVNLRLNSYSCDFRPIDEECPCPACAKAWLHAALGARQPNAASYVTLHNLTYLFNLMKSLREAIKEDRLPQLIRDFFHLRCRPPAGSGDQAENNAIEYEFDSPPAWCVHALRKVNIEL</sequence>
<feature type="binding site" evidence="6">
    <location>
        <position position="307"/>
    </location>
    <ligand>
        <name>Zn(2+)</name>
        <dbReference type="ChEBI" id="CHEBI:29105"/>
    </ligand>
</feature>
<comment type="subcellular location">
    <subcellularLocation>
        <location evidence="6">Cytoplasm</location>
    </subcellularLocation>
</comment>
<evidence type="ECO:0000256" key="2">
    <source>
        <dbReference type="ARBA" id="ARBA00022679"/>
    </source>
</evidence>
<keyword evidence="1 6" id="KW-0328">Glycosyltransferase</keyword>
<feature type="binding site" evidence="6">
    <location>
        <position position="302"/>
    </location>
    <ligand>
        <name>Zn(2+)</name>
        <dbReference type="ChEBI" id="CHEBI:29105"/>
    </ligand>
</feature>